<keyword evidence="3" id="KW-1185">Reference proteome</keyword>
<proteinExistence type="predicted"/>
<dbReference type="Proteomes" id="UP000533476">
    <property type="component" value="Unassembled WGS sequence"/>
</dbReference>
<dbReference type="GO" id="GO:0003677">
    <property type="term" value="F:DNA binding"/>
    <property type="evidence" value="ECO:0007669"/>
    <property type="project" value="InterPro"/>
</dbReference>
<dbReference type="GO" id="GO:0015666">
    <property type="term" value="F:restriction endodeoxyribonuclease activity"/>
    <property type="evidence" value="ECO:0007669"/>
    <property type="project" value="TreeGrafter"/>
</dbReference>
<accession>A0A7Y0L223</accession>
<protein>
    <submittedName>
        <fullName evidence="2">Restriction endonuclease</fullName>
    </submittedName>
</protein>
<dbReference type="Pfam" id="PF04471">
    <property type="entry name" value="Mrr_cat"/>
    <property type="match status" value="1"/>
</dbReference>
<keyword evidence="2" id="KW-0378">Hydrolase</keyword>
<comment type="caution">
    <text evidence="2">The sequence shown here is derived from an EMBL/GenBank/DDBJ whole genome shotgun (WGS) entry which is preliminary data.</text>
</comment>
<dbReference type="InterPro" id="IPR011856">
    <property type="entry name" value="tRNA_endonuc-like_dom_sf"/>
</dbReference>
<organism evidence="2 3">
    <name type="scientific">Sulfobacillus harzensis</name>
    <dbReference type="NCBI Taxonomy" id="2729629"/>
    <lineage>
        <taxon>Bacteria</taxon>
        <taxon>Bacillati</taxon>
        <taxon>Bacillota</taxon>
        <taxon>Clostridia</taxon>
        <taxon>Eubacteriales</taxon>
        <taxon>Clostridiales Family XVII. Incertae Sedis</taxon>
        <taxon>Sulfobacillus</taxon>
    </lineage>
</organism>
<evidence type="ECO:0000313" key="3">
    <source>
        <dbReference type="Proteomes" id="UP000533476"/>
    </source>
</evidence>
<keyword evidence="2" id="KW-0255">Endonuclease</keyword>
<dbReference type="GO" id="GO:0009307">
    <property type="term" value="P:DNA restriction-modification system"/>
    <property type="evidence" value="ECO:0007669"/>
    <property type="project" value="InterPro"/>
</dbReference>
<dbReference type="PANTHER" id="PTHR30015">
    <property type="entry name" value="MRR RESTRICTION SYSTEM PROTEIN"/>
    <property type="match status" value="1"/>
</dbReference>
<keyword evidence="2" id="KW-0540">Nuclease</keyword>
<dbReference type="AlphaFoldDB" id="A0A7Y0L223"/>
<sequence>MAALVVLILAAGAIFAWLRYRAHQEDLLRTSGIREIDQMSGVAFEARLALLFRDLGYHVETTPRTGDYGADLILSRADERVIVQAKRSSRTVGVKAVQEVASALQFYGGTYAIVVTNAQFSQNAYTMAQRLGVALWDRQTLVYQLNAARQRSDSGAPIYQVPQNGEGWISPLLQWVENEHSAGHLRGRQILAITPDIDDEHTRATPVIRLDASLRTLDGDEDGLYTPDRFPTPEALKAHIGTLPDFGVLMIFGLEQWDPDVLLQSMFPWREDVFVLAFSAHPEHVEPVIRAQFSAEVPFQLTGVALR</sequence>
<evidence type="ECO:0000313" key="2">
    <source>
        <dbReference type="EMBL" id="NMP21861.1"/>
    </source>
</evidence>
<dbReference type="RefSeq" id="WP_169097650.1">
    <property type="nucleotide sequence ID" value="NZ_JABBVZ010000013.1"/>
</dbReference>
<feature type="domain" description="Restriction endonuclease type IV Mrr" evidence="1">
    <location>
        <begin position="36"/>
        <end position="142"/>
    </location>
</feature>
<dbReference type="InterPro" id="IPR052906">
    <property type="entry name" value="Type_IV_Methyl-Rstrct_Enzyme"/>
</dbReference>
<dbReference type="SUPFAM" id="SSF52980">
    <property type="entry name" value="Restriction endonuclease-like"/>
    <property type="match status" value="1"/>
</dbReference>
<dbReference type="Gene3D" id="3.40.1350.10">
    <property type="match status" value="1"/>
</dbReference>
<name>A0A7Y0L223_9FIRM</name>
<dbReference type="EMBL" id="JABBVZ010000013">
    <property type="protein sequence ID" value="NMP21861.1"/>
    <property type="molecule type" value="Genomic_DNA"/>
</dbReference>
<dbReference type="InterPro" id="IPR007560">
    <property type="entry name" value="Restrct_endonuc_IV_Mrr"/>
</dbReference>
<dbReference type="PANTHER" id="PTHR30015:SF6">
    <property type="entry name" value="SLL1429 PROTEIN"/>
    <property type="match status" value="1"/>
</dbReference>
<reference evidence="2 3" key="1">
    <citation type="submission" date="2020-04" db="EMBL/GenBank/DDBJ databases">
        <authorList>
            <person name="Zhang R."/>
            <person name="Schippers A."/>
        </authorList>
    </citation>
    <scope>NUCLEOTIDE SEQUENCE [LARGE SCALE GENOMIC DNA]</scope>
    <source>
        <strain evidence="2 3">DSM 109850</strain>
    </source>
</reference>
<evidence type="ECO:0000259" key="1">
    <source>
        <dbReference type="Pfam" id="PF04471"/>
    </source>
</evidence>
<gene>
    <name evidence="2" type="ORF">HIJ39_05785</name>
</gene>
<dbReference type="InterPro" id="IPR011335">
    <property type="entry name" value="Restrct_endonuc-II-like"/>
</dbReference>